<organism evidence="3 4">
    <name type="scientific">Colletotrichum higginsianum (strain IMI 349063)</name>
    <name type="common">Crucifer anthracnose fungus</name>
    <dbReference type="NCBI Taxonomy" id="759273"/>
    <lineage>
        <taxon>Eukaryota</taxon>
        <taxon>Fungi</taxon>
        <taxon>Dikarya</taxon>
        <taxon>Ascomycota</taxon>
        <taxon>Pezizomycotina</taxon>
        <taxon>Sordariomycetes</taxon>
        <taxon>Hypocreomycetidae</taxon>
        <taxon>Glomerellales</taxon>
        <taxon>Glomerellaceae</taxon>
        <taxon>Colletotrichum</taxon>
        <taxon>Colletotrichum destructivum species complex</taxon>
    </lineage>
</organism>
<proteinExistence type="predicted"/>
<dbReference type="GeneID" id="28872828"/>
<dbReference type="AlphaFoldDB" id="A0A1B7XRY7"/>
<comment type="caution">
    <text evidence="3">The sequence shown here is derived from an EMBL/GenBank/DDBJ whole genome shotgun (WGS) entry which is preliminary data.</text>
</comment>
<feature type="signal peptide" evidence="2">
    <location>
        <begin position="1"/>
        <end position="17"/>
    </location>
</feature>
<feature type="compositionally biased region" description="Low complexity" evidence="1">
    <location>
        <begin position="106"/>
        <end position="119"/>
    </location>
</feature>
<dbReference type="RefSeq" id="XP_018151039.1">
    <property type="nucleotide sequence ID" value="XM_018308721.1"/>
</dbReference>
<reference evidence="4" key="1">
    <citation type="journal article" date="2017" name="BMC Genomics">
        <title>Gapless genome assembly of Colletotrichum higginsianum reveals chromosome structure and association of transposable elements with secondary metabolite gene clusters.</title>
        <authorList>
            <person name="Dallery J.-F."/>
            <person name="Lapalu N."/>
            <person name="Zampounis A."/>
            <person name="Pigne S."/>
            <person name="Luyten I."/>
            <person name="Amselem J."/>
            <person name="Wittenberg A.H.J."/>
            <person name="Zhou S."/>
            <person name="de Queiroz M.V."/>
            <person name="Robin G.P."/>
            <person name="Auger A."/>
            <person name="Hainaut M."/>
            <person name="Henrissat B."/>
            <person name="Kim K.-T."/>
            <person name="Lee Y.-H."/>
            <person name="Lespinet O."/>
            <person name="Schwartz D.C."/>
            <person name="Thon M.R."/>
            <person name="O'Connell R.J."/>
        </authorList>
    </citation>
    <scope>NUCLEOTIDE SEQUENCE [LARGE SCALE GENOMIC DNA]</scope>
    <source>
        <strain evidence="4">IMI 349063</strain>
    </source>
</reference>
<dbReference type="OrthoDB" id="2132010at2759"/>
<gene>
    <name evidence="3" type="ORF">CH63R_13747</name>
</gene>
<evidence type="ECO:0000313" key="4">
    <source>
        <dbReference type="Proteomes" id="UP000092177"/>
    </source>
</evidence>
<dbReference type="EMBL" id="LTAN01000010">
    <property type="protein sequence ID" value="OBR02521.1"/>
    <property type="molecule type" value="Genomic_DNA"/>
</dbReference>
<keyword evidence="2" id="KW-0732">Signal</keyword>
<feature type="chain" id="PRO_5008600980" evidence="2">
    <location>
        <begin position="18"/>
        <end position="265"/>
    </location>
</feature>
<dbReference type="KEGG" id="chig:CH63R_13747"/>
<feature type="compositionally biased region" description="Polar residues" evidence="1">
    <location>
        <begin position="204"/>
        <end position="216"/>
    </location>
</feature>
<feature type="compositionally biased region" description="Low complexity" evidence="1">
    <location>
        <begin position="172"/>
        <end position="181"/>
    </location>
</feature>
<name>A0A1B7XRY7_COLHI</name>
<sequence length="265" mass="24780">MVRFFLTAAFLAAAALAIPNPLTPDPAGTKNIGNGHGVQFIGGACLSSRDCASACCAILSGAGICSGVGAQFQAGKQGCGFGDGIGAAPAPAPGRAKPSMEAAPDNGKSGSPGAPGSSNVGAGNGLQFITGQCLSDADCASGCCAGPKGACAARAVAEENGKSGCEFGGGASPATGSPGRPAVEDAAPSAPPQAAPPVNGGSSGVNQGAAGSQNVGKGNGQQFITGQCLSDADCASGCCAGPKGACSAVAVANENGKTGCGFIAA</sequence>
<feature type="region of interest" description="Disordered" evidence="1">
    <location>
        <begin position="90"/>
        <end position="119"/>
    </location>
</feature>
<evidence type="ECO:0000256" key="1">
    <source>
        <dbReference type="SAM" id="MobiDB-lite"/>
    </source>
</evidence>
<dbReference type="VEuPathDB" id="FungiDB:CH63R_13747"/>
<dbReference type="Proteomes" id="UP000092177">
    <property type="component" value="Chromosome 10"/>
</dbReference>
<evidence type="ECO:0000256" key="2">
    <source>
        <dbReference type="SAM" id="SignalP"/>
    </source>
</evidence>
<protein>
    <submittedName>
        <fullName evidence="3">Biotrophy-associated secreted protein 2</fullName>
    </submittedName>
</protein>
<feature type="region of interest" description="Disordered" evidence="1">
    <location>
        <begin position="172"/>
        <end position="216"/>
    </location>
</feature>
<evidence type="ECO:0000313" key="3">
    <source>
        <dbReference type="EMBL" id="OBR02521.1"/>
    </source>
</evidence>
<accession>A0A1B7XRY7</accession>
<keyword evidence="4" id="KW-1185">Reference proteome</keyword>